<dbReference type="HOGENOM" id="CLU_1998859_0_0_2"/>
<gene>
    <name evidence="1" type="ordered locus">Pcal_2137</name>
</gene>
<reference evidence="1" key="1">
    <citation type="submission" date="2007-02" db="EMBL/GenBank/DDBJ databases">
        <title>Complete sequence of Pyrobaculum calidifontis JCM 11548.</title>
        <authorList>
            <consortium name="US DOE Joint Genome Institute"/>
            <person name="Copeland A."/>
            <person name="Lucas S."/>
            <person name="Lapidus A."/>
            <person name="Barry K."/>
            <person name="Glavina del Rio T."/>
            <person name="Dalin E."/>
            <person name="Tice H."/>
            <person name="Pitluck S."/>
            <person name="Chain P."/>
            <person name="Malfatti S."/>
            <person name="Shin M."/>
            <person name="Vergez L."/>
            <person name="Schmutz J."/>
            <person name="Larimer F."/>
            <person name="Land M."/>
            <person name="Hauser L."/>
            <person name="Kyrpides N."/>
            <person name="Mikhailova N."/>
            <person name="Cozen A.E."/>
            <person name="Fitz-Gibbon S.T."/>
            <person name="House C.H."/>
            <person name="Saltikov C."/>
            <person name="Lowe T.M."/>
            <person name="Richardson P."/>
        </authorList>
    </citation>
    <scope>NUCLEOTIDE SEQUENCE [LARGE SCALE GENOMIC DNA]</scope>
    <source>
        <strain evidence="1">JCM 11548</strain>
    </source>
</reference>
<dbReference type="RefSeq" id="WP_011850810.1">
    <property type="nucleotide sequence ID" value="NC_009073.1"/>
</dbReference>
<keyword evidence="2" id="KW-1185">Reference proteome</keyword>
<name>A3MY35_PYRCJ</name>
<dbReference type="KEGG" id="pcl:Pcal_2137"/>
<dbReference type="eggNOG" id="arCOG05449">
    <property type="taxonomic scope" value="Archaea"/>
</dbReference>
<evidence type="ECO:0000313" key="1">
    <source>
        <dbReference type="EMBL" id="ABO09552.1"/>
    </source>
</evidence>
<dbReference type="EMBL" id="CP000561">
    <property type="protein sequence ID" value="ABO09552.1"/>
    <property type="molecule type" value="Genomic_DNA"/>
</dbReference>
<dbReference type="AlphaFoldDB" id="A3MY35"/>
<organism evidence="1 2">
    <name type="scientific">Pyrobaculum calidifontis (strain DSM 21063 / JCM 11548 / VA1)</name>
    <dbReference type="NCBI Taxonomy" id="410359"/>
    <lineage>
        <taxon>Archaea</taxon>
        <taxon>Thermoproteota</taxon>
        <taxon>Thermoprotei</taxon>
        <taxon>Thermoproteales</taxon>
        <taxon>Thermoproteaceae</taxon>
        <taxon>Pyrobaculum</taxon>
    </lineage>
</organism>
<dbReference type="STRING" id="410359.Pcal_2137"/>
<sequence length="126" mass="14192">MQTLEDKVKALTRLRVYMLVESTNPEVSRDIGEFFAAALSRPLEIRSEGLNIALTFLWSLVNRVATQLEEMGEAVVDVVFERGKTLIVTKGGYAISVVVKMRHNQYVAEVEGIVEVEESPFKVEDF</sequence>
<dbReference type="GeneID" id="4908894"/>
<proteinExistence type="predicted"/>
<evidence type="ECO:0000313" key="2">
    <source>
        <dbReference type="Proteomes" id="UP000001431"/>
    </source>
</evidence>
<protein>
    <submittedName>
        <fullName evidence="1">Uncharacterized protein</fullName>
    </submittedName>
</protein>
<accession>A3MY35</accession>
<dbReference type="Proteomes" id="UP000001431">
    <property type="component" value="Chromosome"/>
</dbReference>